<dbReference type="SUPFAM" id="SSF118290">
    <property type="entry name" value="WRKY DNA-binding domain"/>
    <property type="match status" value="1"/>
</dbReference>
<dbReference type="GO" id="GO:0005634">
    <property type="term" value="C:nucleus"/>
    <property type="evidence" value="ECO:0007669"/>
    <property type="project" value="UniProtKB-SubCell"/>
</dbReference>
<dbReference type="FunFam" id="2.20.25.80:FF:000006">
    <property type="entry name" value="WRKY transcription factor"/>
    <property type="match status" value="1"/>
</dbReference>
<dbReference type="InterPro" id="IPR036576">
    <property type="entry name" value="WRKY_dom_sf"/>
</dbReference>
<feature type="compositionally biased region" description="Polar residues" evidence="7">
    <location>
        <begin position="35"/>
        <end position="51"/>
    </location>
</feature>
<evidence type="ECO:0000259" key="8">
    <source>
        <dbReference type="PROSITE" id="PS50811"/>
    </source>
</evidence>
<proteinExistence type="evidence at transcript level"/>
<feature type="compositionally biased region" description="Low complexity" evidence="7">
    <location>
        <begin position="266"/>
        <end position="279"/>
    </location>
</feature>
<evidence type="ECO:0000256" key="6">
    <source>
        <dbReference type="ARBA" id="ARBA00023242"/>
    </source>
</evidence>
<feature type="region of interest" description="Disordered" evidence="7">
    <location>
        <begin position="32"/>
        <end position="52"/>
    </location>
</feature>
<evidence type="ECO:0000256" key="4">
    <source>
        <dbReference type="ARBA" id="ARBA00023125"/>
    </source>
</evidence>
<dbReference type="GO" id="GO:0043565">
    <property type="term" value="F:sequence-specific DNA binding"/>
    <property type="evidence" value="ECO:0007669"/>
    <property type="project" value="InterPro"/>
</dbReference>
<dbReference type="PANTHER" id="PTHR31221">
    <property type="entry name" value="WRKY TRANSCRIPTION FACTOR PROTEIN 1-RELATED"/>
    <property type="match status" value="1"/>
</dbReference>
<keyword evidence="2" id="KW-0677">Repeat</keyword>
<keyword evidence="6" id="KW-0539">Nucleus</keyword>
<evidence type="ECO:0000313" key="9">
    <source>
        <dbReference type="EMBL" id="QGQ64060.1"/>
    </source>
</evidence>
<dbReference type="Gene3D" id="2.20.25.80">
    <property type="entry name" value="WRKY domain"/>
    <property type="match status" value="1"/>
</dbReference>
<feature type="compositionally biased region" description="Polar residues" evidence="7">
    <location>
        <begin position="213"/>
        <end position="227"/>
    </location>
</feature>
<dbReference type="Pfam" id="PF03106">
    <property type="entry name" value="WRKY"/>
    <property type="match status" value="1"/>
</dbReference>
<reference evidence="9" key="1">
    <citation type="journal article" date="2019" name="Int. J. Mol. Sci.">
        <title>Genome-Wide Characterization, Expression Profile Analysis of WRKY Family Genes in Santalum album and Functional Identification of Their Role in Abiotic Stress.</title>
        <authorList>
            <person name="Yan H."/>
            <person name="Li M."/>
            <person name="Xiong Y."/>
            <person name="Wu J."/>
            <person name="Teixeira da Silva J.A."/>
            <person name="Ma G."/>
        </authorList>
    </citation>
    <scope>NUCLEOTIDE SEQUENCE</scope>
</reference>
<organism evidence="9">
    <name type="scientific">Santalum album</name>
    <name type="common">Indian sandalwood</name>
    <dbReference type="NCBI Taxonomy" id="35974"/>
    <lineage>
        <taxon>Eukaryota</taxon>
        <taxon>Viridiplantae</taxon>
        <taxon>Streptophyta</taxon>
        <taxon>Embryophyta</taxon>
        <taxon>Tracheophyta</taxon>
        <taxon>Spermatophyta</taxon>
        <taxon>Magnoliopsida</taxon>
        <taxon>eudicotyledons</taxon>
        <taxon>Gunneridae</taxon>
        <taxon>Pentapetalae</taxon>
        <taxon>Santalales</taxon>
        <taxon>Santalaceae</taxon>
        <taxon>Santalum</taxon>
    </lineage>
</organism>
<dbReference type="PROSITE" id="PS50811">
    <property type="entry name" value="WRKY"/>
    <property type="match status" value="1"/>
</dbReference>
<feature type="region of interest" description="Disordered" evidence="7">
    <location>
        <begin position="184"/>
        <end position="294"/>
    </location>
</feature>
<accession>A0A650C2W8</accession>
<evidence type="ECO:0000256" key="5">
    <source>
        <dbReference type="ARBA" id="ARBA00023163"/>
    </source>
</evidence>
<dbReference type="InterPro" id="IPR003657">
    <property type="entry name" value="WRKY_dom"/>
</dbReference>
<keyword evidence="3" id="KW-0805">Transcription regulation</keyword>
<comment type="subcellular location">
    <subcellularLocation>
        <location evidence="1">Nucleus</location>
    </subcellularLocation>
</comment>
<sequence>MEELSTTWLDGQDFEALRELVDVDSGVYPVFMPSEANSPSEELSDSTNNGNRLAPAMYSGPTIRDIKNALSTVTHDITQFAHLLPPPRPRISILERGLSHKIENNKYTLKIKSSPSGMSDDGYKWRKYGQKSIKNSPNPRSYYRCTNPKCSAKKQVERAWDDPDAFIITYEGLHLHFAFPCGPITEAQPSDPQPRPIKRPRMTTSEAQDRFSEAQNQTILAHQSPPNVSHYRGPLKSASDEWAEGRGRMGSQGLLEDMIPTMIRCPSNDAASQNSSSSPNPSPPPPSPSLSCSM</sequence>
<evidence type="ECO:0000256" key="3">
    <source>
        <dbReference type="ARBA" id="ARBA00023015"/>
    </source>
</evidence>
<dbReference type="InterPro" id="IPR044810">
    <property type="entry name" value="WRKY_plant"/>
</dbReference>
<keyword evidence="5" id="KW-0804">Transcription</keyword>
<name>A0A650C2W8_SANAL</name>
<dbReference type="PANTHER" id="PTHR31221:SF42">
    <property type="entry name" value="WRKY TRANSCRIPTION FACTOR 49-RELATED"/>
    <property type="match status" value="1"/>
</dbReference>
<keyword evidence="4" id="KW-0238">DNA-binding</keyword>
<evidence type="ECO:0000256" key="7">
    <source>
        <dbReference type="SAM" id="MobiDB-lite"/>
    </source>
</evidence>
<dbReference type="GO" id="GO:0003700">
    <property type="term" value="F:DNA-binding transcription factor activity"/>
    <property type="evidence" value="ECO:0007669"/>
    <property type="project" value="InterPro"/>
</dbReference>
<feature type="domain" description="WRKY" evidence="8">
    <location>
        <begin position="114"/>
        <end position="179"/>
    </location>
</feature>
<protein>
    <submittedName>
        <fullName evidence="9">WRKY transcription factor 37</fullName>
    </submittedName>
</protein>
<dbReference type="EMBL" id="MN335847">
    <property type="protein sequence ID" value="QGQ64060.1"/>
    <property type="molecule type" value="mRNA"/>
</dbReference>
<dbReference type="AlphaFoldDB" id="A0A650C2W8"/>
<evidence type="ECO:0000256" key="1">
    <source>
        <dbReference type="ARBA" id="ARBA00004123"/>
    </source>
</evidence>
<evidence type="ECO:0000256" key="2">
    <source>
        <dbReference type="ARBA" id="ARBA00022737"/>
    </source>
</evidence>
<dbReference type="SMART" id="SM00774">
    <property type="entry name" value="WRKY"/>
    <property type="match status" value="1"/>
</dbReference>